<gene>
    <name evidence="1" type="ORF">IAB06_04200</name>
</gene>
<reference evidence="1" key="1">
    <citation type="submission" date="2020-10" db="EMBL/GenBank/DDBJ databases">
        <authorList>
            <person name="Gilroy R."/>
        </authorList>
    </citation>
    <scope>NUCLEOTIDE SEQUENCE</scope>
    <source>
        <strain evidence="1">CHK160-1198</strain>
    </source>
</reference>
<protein>
    <submittedName>
        <fullName evidence="1">Uncharacterized protein</fullName>
    </submittedName>
</protein>
<evidence type="ECO:0000313" key="1">
    <source>
        <dbReference type="EMBL" id="HIU64227.1"/>
    </source>
</evidence>
<evidence type="ECO:0000313" key="2">
    <source>
        <dbReference type="Proteomes" id="UP000824099"/>
    </source>
</evidence>
<comment type="caution">
    <text evidence="1">The sequence shown here is derived from an EMBL/GenBank/DDBJ whole genome shotgun (WGS) entry which is preliminary data.</text>
</comment>
<accession>A0A9D1MQ78</accession>
<dbReference type="Proteomes" id="UP000824099">
    <property type="component" value="Unassembled WGS sequence"/>
</dbReference>
<proteinExistence type="predicted"/>
<name>A0A9D1MQ78_9FIRM</name>
<feature type="non-terminal residue" evidence="1">
    <location>
        <position position="258"/>
    </location>
</feature>
<organism evidence="1 2">
    <name type="scientific">Candidatus Avacidaminococcus intestinavium</name>
    <dbReference type="NCBI Taxonomy" id="2840684"/>
    <lineage>
        <taxon>Bacteria</taxon>
        <taxon>Bacillati</taxon>
        <taxon>Bacillota</taxon>
        <taxon>Negativicutes</taxon>
        <taxon>Acidaminococcales</taxon>
        <taxon>Acidaminococcaceae</taxon>
        <taxon>Acidaminococcaceae incertae sedis</taxon>
        <taxon>Candidatus Avacidaminococcus</taxon>
    </lineage>
</organism>
<reference evidence="1" key="2">
    <citation type="journal article" date="2021" name="PeerJ">
        <title>Extensive microbial diversity within the chicken gut microbiome revealed by metagenomics and culture.</title>
        <authorList>
            <person name="Gilroy R."/>
            <person name="Ravi A."/>
            <person name="Getino M."/>
            <person name="Pursley I."/>
            <person name="Horton D.L."/>
            <person name="Alikhan N.F."/>
            <person name="Baker D."/>
            <person name="Gharbi K."/>
            <person name="Hall N."/>
            <person name="Watson M."/>
            <person name="Adriaenssens E.M."/>
            <person name="Foster-Nyarko E."/>
            <person name="Jarju S."/>
            <person name="Secka A."/>
            <person name="Antonio M."/>
            <person name="Oren A."/>
            <person name="Chaudhuri R.R."/>
            <person name="La Ragione R."/>
            <person name="Hildebrand F."/>
            <person name="Pallen M.J."/>
        </authorList>
    </citation>
    <scope>NUCLEOTIDE SEQUENCE</scope>
    <source>
        <strain evidence="1">CHK160-1198</strain>
    </source>
</reference>
<dbReference type="EMBL" id="DVNI01000062">
    <property type="protein sequence ID" value="HIU64227.1"/>
    <property type="molecule type" value="Genomic_DNA"/>
</dbReference>
<dbReference type="AlphaFoldDB" id="A0A9D1MQ78"/>
<sequence length="258" mass="30106">MRLLEKKCEVVKVVMENVYDIMADFYDNDENWNLLLHREYAEGFIRSEAWQGLTDDALQKKWEQIMVLCLYLGYAETMLGDLDEDGFIDAVAWSSRNITDFKLDYDNVKSFLETLCALFVYLQKKNIVNNSLAAKNAAIKLLTENALNTAVVNEIILPSIGSRRYAKKTAPNAPAKIFLNVGVMLQSLLDELHNYFQDMRFNMDLERALFLYHGVLDGDKNEIEDDPETDEFWQCFWDYFLFDYHLLVDDKTPLQHFS</sequence>